<dbReference type="SUPFAM" id="SSF51905">
    <property type="entry name" value="FAD/NAD(P)-binding domain"/>
    <property type="match status" value="1"/>
</dbReference>
<dbReference type="Gene3D" id="3.50.50.60">
    <property type="entry name" value="FAD/NAD(P)-binding domain"/>
    <property type="match status" value="1"/>
</dbReference>
<sequence>MCKKFLITIIAFLSSLMVEASEILVEAESFHQKGGWVVDQQFMDQMGSSYLLAHGMGKPVDDATTTIHVKEGGLYYIYVRTYNWTAPWSKKSGPGRFSLSVNGKIISKVLGAEGKDWQWQKVGKMRLKTGTNSLALHDLTGFEGRCDAVYMTTDEVQSPVGLDTKATGLLRKRLHPQVILKQKNYDFIVIGGGIAGMCAAASAARLGCKVALVNDRPVLGGNNSSEVRVHLGGTIEMMPNQGLGRMIREFGHSKGGNAQPGNFYEDTKKDSFILAEKNITLYPCYRAVKVKTIGNLIQSVVIRQISTGEELCLSAPIFSDCTGDGTIGYMAGADWRMGREAQGEYHESLAPVKADSVVMGTSIQWYSELKDNKVSFPEFCYGVNFNETNKETVTKGEWTWETGMNKNQITEAERIRDYGLLVIYSNWSFLKNHSVEKKKFSNRSLAWVGYIAGKRESRRLLGDYVLSEEDINKNVLHEDASFTTSWSIDLHFADSINSIHFPGNEFKTRTIHRWIYPYAVPYRCLYSRNVNNLFMAGRNISCTHVALGTVRVMRTTGMMGEVVGMAAGLCHQYGIMPRDVYRHHLPELKVLMQDGLGKKDVPDTQHFNEPNRFLDKPRAFINH</sequence>
<dbReference type="InterPro" id="IPR039650">
    <property type="entry name" value="HdrA-like"/>
</dbReference>
<dbReference type="AlphaFoldDB" id="A0A6A7WBJ5"/>
<reference evidence="7 8" key="1">
    <citation type="submission" date="2019-09" db="EMBL/GenBank/DDBJ databases">
        <title>Distinct polysaccharide growth profiles of human intestinal Prevotella copri isolates.</title>
        <authorList>
            <person name="Fehlner-Peach H."/>
            <person name="Magnabosco C."/>
            <person name="Raghavan V."/>
            <person name="Scher J.U."/>
            <person name="Tett A."/>
            <person name="Cox L.M."/>
            <person name="Gottsegen C."/>
            <person name="Watters A."/>
            <person name="Wiltshire- Gordon J.D."/>
            <person name="Segata N."/>
            <person name="Bonneau R."/>
            <person name="Littman D.R."/>
        </authorList>
    </citation>
    <scope>NUCLEOTIDE SEQUENCE [LARGE SCALE GENOMIC DNA]</scope>
    <source>
        <strain evidence="8">iAQ1173</strain>
    </source>
</reference>
<keyword evidence="6" id="KW-0732">Signal</keyword>
<evidence type="ECO:0000313" key="8">
    <source>
        <dbReference type="Proteomes" id="UP000384372"/>
    </source>
</evidence>
<keyword evidence="2" id="KW-0479">Metal-binding</keyword>
<dbReference type="PANTHER" id="PTHR43498">
    <property type="entry name" value="FERREDOXIN:COB-COM HETERODISULFIDE REDUCTASE SUBUNIT A"/>
    <property type="match status" value="1"/>
</dbReference>
<organism evidence="7 8">
    <name type="scientific">Segatella copri</name>
    <dbReference type="NCBI Taxonomy" id="165179"/>
    <lineage>
        <taxon>Bacteria</taxon>
        <taxon>Pseudomonadati</taxon>
        <taxon>Bacteroidota</taxon>
        <taxon>Bacteroidia</taxon>
        <taxon>Bacteroidales</taxon>
        <taxon>Prevotellaceae</taxon>
        <taxon>Segatella</taxon>
    </lineage>
</organism>
<dbReference type="InterPro" id="IPR036188">
    <property type="entry name" value="FAD/NAD-bd_sf"/>
</dbReference>
<evidence type="ECO:0000313" key="7">
    <source>
        <dbReference type="EMBL" id="MQP11802.1"/>
    </source>
</evidence>
<evidence type="ECO:0000256" key="1">
    <source>
        <dbReference type="ARBA" id="ARBA00022485"/>
    </source>
</evidence>
<keyword evidence="3" id="KW-0560">Oxidoreductase</keyword>
<dbReference type="OrthoDB" id="9780658at2"/>
<proteinExistence type="predicted"/>
<dbReference type="RefSeq" id="WP_158463482.1">
    <property type="nucleotide sequence ID" value="NZ_VZAD01000061.1"/>
</dbReference>
<keyword evidence="8" id="KW-1185">Reference proteome</keyword>
<evidence type="ECO:0000256" key="3">
    <source>
        <dbReference type="ARBA" id="ARBA00023002"/>
    </source>
</evidence>
<dbReference type="GO" id="GO:0051539">
    <property type="term" value="F:4 iron, 4 sulfur cluster binding"/>
    <property type="evidence" value="ECO:0007669"/>
    <property type="project" value="UniProtKB-KW"/>
</dbReference>
<evidence type="ECO:0000256" key="4">
    <source>
        <dbReference type="ARBA" id="ARBA00023004"/>
    </source>
</evidence>
<evidence type="ECO:0000256" key="5">
    <source>
        <dbReference type="ARBA" id="ARBA00023014"/>
    </source>
</evidence>
<keyword evidence="1" id="KW-0004">4Fe-4S</keyword>
<accession>A0A6A7WBJ5</accession>
<keyword evidence="5" id="KW-0411">Iron-sulfur</keyword>
<keyword evidence="4" id="KW-0408">Iron</keyword>
<dbReference type="PANTHER" id="PTHR43498:SF1">
    <property type="entry name" value="COB--COM HETERODISULFIDE REDUCTASE IRON-SULFUR SUBUNIT A"/>
    <property type="match status" value="1"/>
</dbReference>
<dbReference type="GO" id="GO:0016491">
    <property type="term" value="F:oxidoreductase activity"/>
    <property type="evidence" value="ECO:0007669"/>
    <property type="project" value="UniProtKB-KW"/>
</dbReference>
<dbReference type="Proteomes" id="UP000384372">
    <property type="component" value="Unassembled WGS sequence"/>
</dbReference>
<evidence type="ECO:0000256" key="6">
    <source>
        <dbReference type="SAM" id="SignalP"/>
    </source>
</evidence>
<dbReference type="GO" id="GO:0046872">
    <property type="term" value="F:metal ion binding"/>
    <property type="evidence" value="ECO:0007669"/>
    <property type="project" value="UniProtKB-KW"/>
</dbReference>
<protein>
    <submittedName>
        <fullName evidence="7">FAD-dependent oxidoreductase</fullName>
    </submittedName>
</protein>
<feature type="signal peptide" evidence="6">
    <location>
        <begin position="1"/>
        <end position="20"/>
    </location>
</feature>
<gene>
    <name evidence="7" type="ORF">F7D20_07495</name>
</gene>
<feature type="chain" id="PRO_5025370001" evidence="6">
    <location>
        <begin position="21"/>
        <end position="623"/>
    </location>
</feature>
<name>A0A6A7WBJ5_9BACT</name>
<comment type="caution">
    <text evidence="7">The sequence shown here is derived from an EMBL/GenBank/DDBJ whole genome shotgun (WGS) entry which is preliminary data.</text>
</comment>
<dbReference type="Gene3D" id="2.60.120.260">
    <property type="entry name" value="Galactose-binding domain-like"/>
    <property type="match status" value="1"/>
</dbReference>
<evidence type="ECO:0000256" key="2">
    <source>
        <dbReference type="ARBA" id="ARBA00022723"/>
    </source>
</evidence>
<dbReference type="EMBL" id="VZAD01000061">
    <property type="protein sequence ID" value="MQP11802.1"/>
    <property type="molecule type" value="Genomic_DNA"/>
</dbReference>
<dbReference type="Pfam" id="PF12831">
    <property type="entry name" value="FAD_oxidored"/>
    <property type="match status" value="1"/>
</dbReference>